<evidence type="ECO:0000256" key="1">
    <source>
        <dbReference type="ARBA" id="ARBA00004141"/>
    </source>
</evidence>
<dbReference type="PANTHER" id="PTHR43829">
    <property type="entry name" value="AQUAPORIN OR AQUAGLYCEROPORIN RELATED"/>
    <property type="match status" value="1"/>
</dbReference>
<dbReference type="GO" id="GO:0005886">
    <property type="term" value="C:plasma membrane"/>
    <property type="evidence" value="ECO:0007669"/>
    <property type="project" value="TreeGrafter"/>
</dbReference>
<feature type="transmembrane region" description="Helical" evidence="9">
    <location>
        <begin position="147"/>
        <end position="168"/>
    </location>
</feature>
<organism evidence="10 11">
    <name type="scientific">Asanoa ishikariensis</name>
    <dbReference type="NCBI Taxonomy" id="137265"/>
    <lineage>
        <taxon>Bacteria</taxon>
        <taxon>Bacillati</taxon>
        <taxon>Actinomycetota</taxon>
        <taxon>Actinomycetes</taxon>
        <taxon>Micromonosporales</taxon>
        <taxon>Micromonosporaceae</taxon>
        <taxon>Asanoa</taxon>
    </lineage>
</organism>
<evidence type="ECO:0000313" key="11">
    <source>
        <dbReference type="Proteomes" id="UP000199632"/>
    </source>
</evidence>
<proteinExistence type="inferred from homology"/>
<comment type="subcellular location">
    <subcellularLocation>
        <location evidence="1">Membrane</location>
        <topology evidence="1">Multi-pass membrane protein</topology>
    </subcellularLocation>
</comment>
<keyword evidence="5 9" id="KW-1133">Transmembrane helix</keyword>
<dbReference type="PANTHER" id="PTHR43829:SF9">
    <property type="entry name" value="AQUAPORIN-9"/>
    <property type="match status" value="1"/>
</dbReference>
<dbReference type="Proteomes" id="UP000199632">
    <property type="component" value="Unassembled WGS sequence"/>
</dbReference>
<comment type="similarity">
    <text evidence="2 7">Belongs to the MIP/aquaporin (TC 1.A.8) family.</text>
</comment>
<name>A0A1H3TD24_9ACTN</name>
<dbReference type="InterPro" id="IPR000425">
    <property type="entry name" value="MIP"/>
</dbReference>
<feature type="transmembrane region" description="Helical" evidence="9">
    <location>
        <begin position="180"/>
        <end position="204"/>
    </location>
</feature>
<gene>
    <name evidence="10" type="ORF">SAMN05421684_5552</name>
</gene>
<keyword evidence="11" id="KW-1185">Reference proteome</keyword>
<dbReference type="InterPro" id="IPR050363">
    <property type="entry name" value="MIP/Aquaporin"/>
</dbReference>
<evidence type="ECO:0000313" key="10">
    <source>
        <dbReference type="EMBL" id="SDZ48203.1"/>
    </source>
</evidence>
<dbReference type="InterPro" id="IPR022357">
    <property type="entry name" value="MIP_CS"/>
</dbReference>
<accession>A0A1H3TD24</accession>
<evidence type="ECO:0000256" key="4">
    <source>
        <dbReference type="ARBA" id="ARBA00022692"/>
    </source>
</evidence>
<feature type="transmembrane region" description="Helical" evidence="9">
    <location>
        <begin position="232"/>
        <end position="255"/>
    </location>
</feature>
<dbReference type="SUPFAM" id="SSF81338">
    <property type="entry name" value="Aquaporin-like"/>
    <property type="match status" value="1"/>
</dbReference>
<evidence type="ECO:0000256" key="2">
    <source>
        <dbReference type="ARBA" id="ARBA00006175"/>
    </source>
</evidence>
<keyword evidence="3 7" id="KW-0813">Transport</keyword>
<dbReference type="GO" id="GO:0015254">
    <property type="term" value="F:glycerol channel activity"/>
    <property type="evidence" value="ECO:0007669"/>
    <property type="project" value="TreeGrafter"/>
</dbReference>
<evidence type="ECO:0000256" key="5">
    <source>
        <dbReference type="ARBA" id="ARBA00022989"/>
    </source>
</evidence>
<feature type="transmembrane region" description="Helical" evidence="9">
    <location>
        <begin position="93"/>
        <end position="115"/>
    </location>
</feature>
<evidence type="ECO:0000256" key="7">
    <source>
        <dbReference type="RuleBase" id="RU000477"/>
    </source>
</evidence>
<dbReference type="EMBL" id="FNQB01000003">
    <property type="protein sequence ID" value="SDZ48203.1"/>
    <property type="molecule type" value="Genomic_DNA"/>
</dbReference>
<evidence type="ECO:0000256" key="3">
    <source>
        <dbReference type="ARBA" id="ARBA00022448"/>
    </source>
</evidence>
<dbReference type="Gene3D" id="1.20.1080.10">
    <property type="entry name" value="Glycerol uptake facilitator protein"/>
    <property type="match status" value="1"/>
</dbReference>
<feature type="region of interest" description="Disordered" evidence="8">
    <location>
        <begin position="267"/>
        <end position="352"/>
    </location>
</feature>
<keyword evidence="4 7" id="KW-0812">Transmembrane</keyword>
<evidence type="ECO:0000256" key="9">
    <source>
        <dbReference type="SAM" id="Phobius"/>
    </source>
</evidence>
<evidence type="ECO:0000256" key="6">
    <source>
        <dbReference type="ARBA" id="ARBA00023136"/>
    </source>
</evidence>
<evidence type="ECO:0000256" key="8">
    <source>
        <dbReference type="SAM" id="MobiDB-lite"/>
    </source>
</evidence>
<dbReference type="PROSITE" id="PS00221">
    <property type="entry name" value="MIP"/>
    <property type="match status" value="1"/>
</dbReference>
<dbReference type="NCBIfam" id="TIGR00861">
    <property type="entry name" value="MIP"/>
    <property type="match status" value="1"/>
</dbReference>
<feature type="transmembrane region" description="Helical" evidence="9">
    <location>
        <begin position="52"/>
        <end position="72"/>
    </location>
</feature>
<dbReference type="Pfam" id="PF00230">
    <property type="entry name" value="MIP"/>
    <property type="match status" value="1"/>
</dbReference>
<keyword evidence="6 9" id="KW-0472">Membrane</keyword>
<dbReference type="PRINTS" id="PR00783">
    <property type="entry name" value="MINTRINSICP"/>
</dbReference>
<dbReference type="CDD" id="cd00333">
    <property type="entry name" value="MIP"/>
    <property type="match status" value="1"/>
</dbReference>
<feature type="transmembrane region" description="Helical" evidence="9">
    <location>
        <begin position="21"/>
        <end position="40"/>
    </location>
</feature>
<sequence>MAGIRGILSRQNIAVQMIAEFLGTMILILFGIGVVAQVVAGGPGLGDHDSIAWAWGLGVVLGVYTAARISGAHLNPAVTIALAAFRKFPWKSVVPYIIAQVAGAFVGALLVRWAYNKVLHNADPGLTAKTQTVFSTLPGNGTLPVSLWGGFLDQVIGTAILVFLIFVLTDRLNDPPLSNLTPFIVGLVVVAIGMAWGTNAGYAINPARDFGPRLASYITGYGTAWRDQYNQLYWWVPIAAPIIGGLIGGLIYVTLIGRVLPYLQGTEAPAGRGGEVETPVDAAGGVPTGEQQTGTPRGSRGVIDPTPGGNDPRRPEPGSGFDPGTGRLDPGTRRDPRDPGSGPMDPGAGPNR</sequence>
<dbReference type="STRING" id="137265.SAMN05421684_5552"/>
<reference evidence="11" key="1">
    <citation type="submission" date="2016-10" db="EMBL/GenBank/DDBJ databases">
        <authorList>
            <person name="Varghese N."/>
            <person name="Submissions S."/>
        </authorList>
    </citation>
    <scope>NUCLEOTIDE SEQUENCE [LARGE SCALE GENOMIC DNA]</scope>
    <source>
        <strain evidence="11">DSM 44718</strain>
    </source>
</reference>
<dbReference type="InterPro" id="IPR023271">
    <property type="entry name" value="Aquaporin-like"/>
</dbReference>
<protein>
    <submittedName>
        <fullName evidence="10">Glycerol uptake facilitator protein</fullName>
    </submittedName>
</protein>
<dbReference type="AlphaFoldDB" id="A0A1H3TD24"/>